<sequence>MQWTCHQGCNFAAVGSTILPANAGSISPFGFSVQVSQFLLFKTWVQVPELVAGQNVATFGTDSSKLDELGCLRAQNQAAKAFNLHLQAFCSKLQGQYLDVMQAAAT</sequence>
<name>A0A392MCM1_9FABA</name>
<evidence type="ECO:0000313" key="2">
    <source>
        <dbReference type="EMBL" id="MCH85206.1"/>
    </source>
</evidence>
<dbReference type="PANTHER" id="PTHR22835">
    <property type="entry name" value="ZINC FINGER FYVE DOMAIN CONTAINING PROTEIN"/>
    <property type="match status" value="1"/>
</dbReference>
<organism evidence="2 3">
    <name type="scientific">Trifolium medium</name>
    <dbReference type="NCBI Taxonomy" id="97028"/>
    <lineage>
        <taxon>Eukaryota</taxon>
        <taxon>Viridiplantae</taxon>
        <taxon>Streptophyta</taxon>
        <taxon>Embryophyta</taxon>
        <taxon>Tracheophyta</taxon>
        <taxon>Spermatophyta</taxon>
        <taxon>Magnoliopsida</taxon>
        <taxon>eudicotyledons</taxon>
        <taxon>Gunneridae</taxon>
        <taxon>Pentapetalae</taxon>
        <taxon>rosids</taxon>
        <taxon>fabids</taxon>
        <taxon>Fabales</taxon>
        <taxon>Fabaceae</taxon>
        <taxon>Papilionoideae</taxon>
        <taxon>50 kb inversion clade</taxon>
        <taxon>NPAAA clade</taxon>
        <taxon>Hologalegina</taxon>
        <taxon>IRL clade</taxon>
        <taxon>Trifolieae</taxon>
        <taxon>Trifolium</taxon>
    </lineage>
</organism>
<gene>
    <name evidence="2" type="ORF">A2U01_0006050</name>
</gene>
<accession>A0A392MCM1</accession>
<protein>
    <submittedName>
        <fullName evidence="2">GDSL esterase/lipase</fullName>
    </submittedName>
</protein>
<comment type="similarity">
    <text evidence="1">Belongs to the 'GDSL' lipolytic enzyme family.</text>
</comment>
<proteinExistence type="inferred from homology"/>
<evidence type="ECO:0000256" key="1">
    <source>
        <dbReference type="ARBA" id="ARBA00008668"/>
    </source>
</evidence>
<reference evidence="2 3" key="1">
    <citation type="journal article" date="2018" name="Front. Plant Sci.">
        <title>Red Clover (Trifolium pratense) and Zigzag Clover (T. medium) - A Picture of Genomic Similarities and Differences.</title>
        <authorList>
            <person name="Dluhosova J."/>
            <person name="Istvanek J."/>
            <person name="Nedelnik J."/>
            <person name="Repkova J."/>
        </authorList>
    </citation>
    <scope>NUCLEOTIDE SEQUENCE [LARGE SCALE GENOMIC DNA]</scope>
    <source>
        <strain evidence="3">cv. 10/8</strain>
        <tissue evidence="2">Leaf</tissue>
    </source>
</reference>
<comment type="caution">
    <text evidence="2">The sequence shown here is derived from an EMBL/GenBank/DDBJ whole genome shotgun (WGS) entry which is preliminary data.</text>
</comment>
<keyword evidence="3" id="KW-1185">Reference proteome</keyword>
<evidence type="ECO:0000313" key="3">
    <source>
        <dbReference type="Proteomes" id="UP000265520"/>
    </source>
</evidence>
<dbReference type="Proteomes" id="UP000265520">
    <property type="component" value="Unassembled WGS sequence"/>
</dbReference>
<dbReference type="AlphaFoldDB" id="A0A392MCM1"/>
<dbReference type="EMBL" id="LXQA010008081">
    <property type="protein sequence ID" value="MCH85206.1"/>
    <property type="molecule type" value="Genomic_DNA"/>
</dbReference>
<dbReference type="PANTHER" id="PTHR22835:SF536">
    <property type="entry name" value="OS05G0401000 PROTEIN"/>
    <property type="match status" value="1"/>
</dbReference>